<evidence type="ECO:0000313" key="1">
    <source>
        <dbReference type="EMBL" id="RJF55451.1"/>
    </source>
</evidence>
<sequence>MQIHQFQKSFNKIIIDAQILFIFFEGGYQNHALFNPAGRSKIVLIRRRQRDEKVLKSFNAYK</sequence>
<reference evidence="1 2" key="1">
    <citation type="submission" date="2018-09" db="EMBL/GenBank/DDBJ databases">
        <title>Draft genome of a novel serratia sp. strain with antifungal activity.</title>
        <authorList>
            <person name="Dichmann S.I."/>
            <person name="Park B.P."/>
            <person name="Pathiraja D."/>
            <person name="Choi I.-G."/>
            <person name="Stougaard P."/>
            <person name="Hennessy R.C."/>
        </authorList>
    </citation>
    <scope>NUCLEOTIDE SEQUENCE [LARGE SCALE GENOMIC DNA]</scope>
    <source>
        <strain evidence="1 2">S40</strain>
    </source>
</reference>
<dbReference type="EMBL" id="QYYG01000003">
    <property type="protein sequence ID" value="RJF55451.1"/>
    <property type="molecule type" value="Genomic_DNA"/>
</dbReference>
<gene>
    <name evidence="1" type="ORF">D4100_14210</name>
</gene>
<dbReference type="AlphaFoldDB" id="A0AA93BXM0"/>
<name>A0AA93BXM0_9GAMM</name>
<proteinExistence type="predicted"/>
<organism evidence="1 2">
    <name type="scientific">Serratia inhibens</name>
    <dbReference type="NCBI Taxonomy" id="2338073"/>
    <lineage>
        <taxon>Bacteria</taxon>
        <taxon>Pseudomonadati</taxon>
        <taxon>Pseudomonadota</taxon>
        <taxon>Gammaproteobacteria</taxon>
        <taxon>Enterobacterales</taxon>
        <taxon>Yersiniaceae</taxon>
        <taxon>Serratia</taxon>
    </lineage>
</organism>
<keyword evidence="2" id="KW-1185">Reference proteome</keyword>
<accession>A0AA93BXM0</accession>
<protein>
    <submittedName>
        <fullName evidence="1">Uncharacterized protein</fullName>
    </submittedName>
</protein>
<evidence type="ECO:0000313" key="2">
    <source>
        <dbReference type="Proteomes" id="UP000284338"/>
    </source>
</evidence>
<comment type="caution">
    <text evidence="1">The sequence shown here is derived from an EMBL/GenBank/DDBJ whole genome shotgun (WGS) entry which is preliminary data.</text>
</comment>
<dbReference type="Proteomes" id="UP000284338">
    <property type="component" value="Unassembled WGS sequence"/>
</dbReference>